<keyword evidence="1" id="KW-0378">Hydrolase</keyword>
<accession>A0A401GR29</accession>
<protein>
    <submittedName>
        <fullName evidence="2">Haloacid dehalogenase</fullName>
    </submittedName>
</protein>
<dbReference type="EMBL" id="BFAD01000006">
    <property type="protein sequence ID" value="GBE84688.1"/>
    <property type="molecule type" value="Genomic_DNA"/>
</dbReference>
<evidence type="ECO:0000256" key="1">
    <source>
        <dbReference type="ARBA" id="ARBA00022801"/>
    </source>
</evidence>
<dbReference type="SFLD" id="SFLDS00003">
    <property type="entry name" value="Haloacid_Dehalogenase"/>
    <property type="match status" value="1"/>
</dbReference>
<dbReference type="Gene3D" id="3.40.50.1000">
    <property type="entry name" value="HAD superfamily/HAD-like"/>
    <property type="match status" value="1"/>
</dbReference>
<dbReference type="PANTHER" id="PTHR43316">
    <property type="entry name" value="HYDROLASE, HALOACID DELAHOGENASE-RELATED"/>
    <property type="match status" value="1"/>
</dbReference>
<dbReference type="AlphaFoldDB" id="A0A401GR29"/>
<dbReference type="InterPro" id="IPR036412">
    <property type="entry name" value="HAD-like_sf"/>
</dbReference>
<evidence type="ECO:0000313" key="2">
    <source>
        <dbReference type="EMBL" id="GBE84688.1"/>
    </source>
</evidence>
<dbReference type="NCBIfam" id="TIGR01428">
    <property type="entry name" value="HAD_type_II"/>
    <property type="match status" value="1"/>
</dbReference>
<dbReference type="InterPro" id="IPR051540">
    <property type="entry name" value="S-2-haloacid_dehalogenase"/>
</dbReference>
<name>A0A401GR29_9APHY</name>
<organism evidence="2 3">
    <name type="scientific">Sparassis crispa</name>
    <dbReference type="NCBI Taxonomy" id="139825"/>
    <lineage>
        <taxon>Eukaryota</taxon>
        <taxon>Fungi</taxon>
        <taxon>Dikarya</taxon>
        <taxon>Basidiomycota</taxon>
        <taxon>Agaricomycotina</taxon>
        <taxon>Agaricomycetes</taxon>
        <taxon>Polyporales</taxon>
        <taxon>Sparassidaceae</taxon>
        <taxon>Sparassis</taxon>
    </lineage>
</organism>
<comment type="caution">
    <text evidence="2">The sequence shown here is derived from an EMBL/GenBank/DDBJ whole genome shotgun (WGS) entry which is preliminary data.</text>
</comment>
<dbReference type="PANTHER" id="PTHR43316:SF3">
    <property type="entry name" value="HALOACID DEHALOGENASE, TYPE II (AFU_ORTHOLOGUE AFUA_2G07750)-RELATED"/>
    <property type="match status" value="1"/>
</dbReference>
<dbReference type="SFLD" id="SFLDG01129">
    <property type="entry name" value="C1.5:_HAD__Beta-PGM__Phosphata"/>
    <property type="match status" value="1"/>
</dbReference>
<dbReference type="STRING" id="139825.A0A401GR29"/>
<dbReference type="InterPro" id="IPR023214">
    <property type="entry name" value="HAD_sf"/>
</dbReference>
<dbReference type="Proteomes" id="UP000287166">
    <property type="component" value="Unassembled WGS sequence"/>
</dbReference>
<dbReference type="Gene3D" id="1.10.150.240">
    <property type="entry name" value="Putative phosphatase, domain 2"/>
    <property type="match status" value="1"/>
</dbReference>
<dbReference type="InParanoid" id="A0A401GR29"/>
<sequence length="253" mass="27961">MKQVLAFDTYGTLLDTGSIATAIQSHAHISAEEANQVSLLWRRYQLEYTFRLNSMELYEPFDVVTKHSLQQAAAEFHLSLTDNDVANLMATYNRLLPFEDTVPALEALKQLPNVELVVFSNGTAAMVDTALKASLPESVLPLPLYLADFVRGYKPKPEIYHGLLAHLSELGIRDAQTGNNDPKTKNSPDVWLVSGNPFDITGARSAGLGAIWVDRAGKGWTDCLPLDEKKLGPLKIVRSLRDIATVVQDINRD</sequence>
<dbReference type="RefSeq" id="XP_027615601.1">
    <property type="nucleotide sequence ID" value="XM_027759800.1"/>
</dbReference>
<dbReference type="InterPro" id="IPR006328">
    <property type="entry name" value="2-HAD"/>
</dbReference>
<dbReference type="OrthoDB" id="3256520at2759"/>
<evidence type="ECO:0000313" key="3">
    <source>
        <dbReference type="Proteomes" id="UP000287166"/>
    </source>
</evidence>
<reference evidence="2 3" key="1">
    <citation type="journal article" date="2018" name="Sci. Rep.">
        <title>Genome sequence of the cauliflower mushroom Sparassis crispa (Hanabiratake) and its association with beneficial usage.</title>
        <authorList>
            <person name="Kiyama R."/>
            <person name="Furutani Y."/>
            <person name="Kawaguchi K."/>
            <person name="Nakanishi T."/>
        </authorList>
    </citation>
    <scope>NUCLEOTIDE SEQUENCE [LARGE SCALE GENOMIC DNA]</scope>
</reference>
<dbReference type="GO" id="GO:0019120">
    <property type="term" value="F:hydrolase activity, acting on acid halide bonds, in C-halide compounds"/>
    <property type="evidence" value="ECO:0007669"/>
    <property type="project" value="InterPro"/>
</dbReference>
<dbReference type="SUPFAM" id="SSF56784">
    <property type="entry name" value="HAD-like"/>
    <property type="match status" value="1"/>
</dbReference>
<gene>
    <name evidence="2" type="ORF">SCP_0606670</name>
</gene>
<dbReference type="InterPro" id="IPR023198">
    <property type="entry name" value="PGP-like_dom2"/>
</dbReference>
<proteinExistence type="predicted"/>
<dbReference type="Pfam" id="PF00702">
    <property type="entry name" value="Hydrolase"/>
    <property type="match status" value="1"/>
</dbReference>
<dbReference type="GeneID" id="38781605"/>
<keyword evidence="3" id="KW-1185">Reference proteome</keyword>